<accession>A0ABQ3MWV9</accession>
<keyword evidence="2" id="KW-1185">Reference proteome</keyword>
<gene>
    <name evidence="1" type="ORF">GCM10017774_76480</name>
</gene>
<proteinExistence type="predicted"/>
<organism evidence="1 2">
    <name type="scientific">Lentzea cavernae</name>
    <dbReference type="NCBI Taxonomy" id="2020703"/>
    <lineage>
        <taxon>Bacteria</taxon>
        <taxon>Bacillati</taxon>
        <taxon>Actinomycetota</taxon>
        <taxon>Actinomycetes</taxon>
        <taxon>Pseudonocardiales</taxon>
        <taxon>Pseudonocardiaceae</taxon>
        <taxon>Lentzea</taxon>
    </lineage>
</organism>
<dbReference type="RefSeq" id="WP_191304276.1">
    <property type="nucleotide sequence ID" value="NZ_BNAR01000017.1"/>
</dbReference>
<name>A0ABQ3MWV9_9PSEU</name>
<dbReference type="Proteomes" id="UP000605568">
    <property type="component" value="Unassembled WGS sequence"/>
</dbReference>
<comment type="caution">
    <text evidence="1">The sequence shown here is derived from an EMBL/GenBank/DDBJ whole genome shotgun (WGS) entry which is preliminary data.</text>
</comment>
<reference evidence="2" key="1">
    <citation type="journal article" date="2019" name="Int. J. Syst. Evol. Microbiol.">
        <title>The Global Catalogue of Microorganisms (GCM) 10K type strain sequencing project: providing services to taxonomists for standard genome sequencing and annotation.</title>
        <authorList>
            <consortium name="The Broad Institute Genomics Platform"/>
            <consortium name="The Broad Institute Genome Sequencing Center for Infectious Disease"/>
            <person name="Wu L."/>
            <person name="Ma J."/>
        </authorList>
    </citation>
    <scope>NUCLEOTIDE SEQUENCE [LARGE SCALE GENOMIC DNA]</scope>
    <source>
        <strain evidence="2">CGMCC 4.7367</strain>
    </source>
</reference>
<dbReference type="EMBL" id="BNAR01000017">
    <property type="protein sequence ID" value="GHH57226.1"/>
    <property type="molecule type" value="Genomic_DNA"/>
</dbReference>
<sequence>MRPSLKTDALVAVDTALRPTGFVRRGHVWLQERGDGVSGWLGFGLSGALDLTPLVGVCFRRYDEVCRALGVGIPTTPLVSTPLGALMGEKPVWHWNFAPGGDHASVASSLVSTFLKHGKPYIDKHAKWDALSRELVAKPESLLDFERARKLAIIHVLNGDAGAAGEVLKKEHERVADSRDVYARSYRAFAHRFSLAFAIG</sequence>
<evidence type="ECO:0000313" key="2">
    <source>
        <dbReference type="Proteomes" id="UP000605568"/>
    </source>
</evidence>
<protein>
    <submittedName>
        <fullName evidence="1">Uncharacterized protein</fullName>
    </submittedName>
</protein>
<evidence type="ECO:0000313" key="1">
    <source>
        <dbReference type="EMBL" id="GHH57226.1"/>
    </source>
</evidence>